<dbReference type="SUPFAM" id="SSF69593">
    <property type="entry name" value="Glycerol-3-phosphate (1)-acyltransferase"/>
    <property type="match status" value="1"/>
</dbReference>
<dbReference type="Pfam" id="PF19576">
    <property type="entry name" value="Acyltransf_2"/>
    <property type="match status" value="1"/>
</dbReference>
<dbReference type="AlphaFoldDB" id="A0A419VVS7"/>
<keyword evidence="3" id="KW-1185">Reference proteome</keyword>
<gene>
    <name evidence="2" type="ORF">BC643_4408</name>
</gene>
<comment type="caution">
    <text evidence="2">The sequence shown here is derived from an EMBL/GenBank/DDBJ whole genome shotgun (WGS) entry which is preliminary data.</text>
</comment>
<reference evidence="2 3" key="1">
    <citation type="submission" date="2018-09" db="EMBL/GenBank/DDBJ databases">
        <title>Genomic Encyclopedia of Archaeal and Bacterial Type Strains, Phase II (KMG-II): from individual species to whole genera.</title>
        <authorList>
            <person name="Goeker M."/>
        </authorList>
    </citation>
    <scope>NUCLEOTIDE SEQUENCE [LARGE SCALE GENOMIC DNA]</scope>
    <source>
        <strain evidence="2 3">DSM 27148</strain>
    </source>
</reference>
<dbReference type="EMBL" id="RAPN01000005">
    <property type="protein sequence ID" value="RKD86092.1"/>
    <property type="molecule type" value="Genomic_DNA"/>
</dbReference>
<dbReference type="Proteomes" id="UP000283387">
    <property type="component" value="Unassembled WGS sequence"/>
</dbReference>
<protein>
    <submittedName>
        <fullName evidence="2">Putative hemolysin</fullName>
    </submittedName>
</protein>
<evidence type="ECO:0000313" key="2">
    <source>
        <dbReference type="EMBL" id="RKD86092.1"/>
    </source>
</evidence>
<dbReference type="InterPro" id="IPR045746">
    <property type="entry name" value="ACT14924-like_Acyltransf_dom"/>
</dbReference>
<proteinExistence type="predicted"/>
<evidence type="ECO:0000313" key="3">
    <source>
        <dbReference type="Proteomes" id="UP000283387"/>
    </source>
</evidence>
<sequence>MIYKALPHAQNYQHPLITHKSLSPNENKEHPKNPTCQIFFYFSVQIRIIMAKEQENKLKPINVKALFNEKNPKIARLLPGFIYRYINRIGHIDECNEIITNYGHLKGVEFAQKTVEHFGVSEEVCGIENVPTNGRYIFVANHPLGGFDALLLISNVYKRIGDLRFLVNDVLMKITPLANIFVPINKHGAHSREAARAIEETYKSDKQILIFPAGLASRRIKGKVVDTDWKKHFIQKSVEHKRDVIPVHISGQNSGFFYNLSNIRTALGIKWNLEMFYLSDETFRHKGAKFTLTFGKPIPYTTFNNSKTAKEWADKVREILYALPNSEKP</sequence>
<accession>A0A419VVS7</accession>
<organism evidence="2 3">
    <name type="scientific">Mangrovibacterium diazotrophicum</name>
    <dbReference type="NCBI Taxonomy" id="1261403"/>
    <lineage>
        <taxon>Bacteria</taxon>
        <taxon>Pseudomonadati</taxon>
        <taxon>Bacteroidota</taxon>
        <taxon>Bacteroidia</taxon>
        <taxon>Marinilabiliales</taxon>
        <taxon>Prolixibacteraceae</taxon>
        <taxon>Mangrovibacterium</taxon>
    </lineage>
</organism>
<evidence type="ECO:0000259" key="1">
    <source>
        <dbReference type="Pfam" id="PF19576"/>
    </source>
</evidence>
<name>A0A419VVS7_9BACT</name>
<feature type="domain" description="Putative acyltransferase ACT14924-like acyltransferase" evidence="1">
    <location>
        <begin position="67"/>
        <end position="326"/>
    </location>
</feature>